<dbReference type="InterPro" id="IPR036396">
    <property type="entry name" value="Cyt_P450_sf"/>
</dbReference>
<reference evidence="8" key="1">
    <citation type="submission" date="2014-09" db="EMBL/GenBank/DDBJ databases">
        <title>Genome sequence of the luminous mushroom Mycena chlorophos for searching fungal bioluminescence genes.</title>
        <authorList>
            <person name="Tanaka Y."/>
            <person name="Kasuga D."/>
            <person name="Oba Y."/>
            <person name="Hase S."/>
            <person name="Sato K."/>
            <person name="Oba Y."/>
            <person name="Sakakibara Y."/>
        </authorList>
    </citation>
    <scope>NUCLEOTIDE SEQUENCE</scope>
</reference>
<dbReference type="SUPFAM" id="SSF48264">
    <property type="entry name" value="Cytochrome P450"/>
    <property type="match status" value="1"/>
</dbReference>
<keyword evidence="7" id="KW-0503">Monooxygenase</keyword>
<dbReference type="PRINTS" id="PR00385">
    <property type="entry name" value="P450"/>
</dbReference>
<comment type="similarity">
    <text evidence="3">Belongs to the cytochrome P450 family.</text>
</comment>
<comment type="pathway">
    <text evidence="2">Secondary metabolite biosynthesis.</text>
</comment>
<name>A0ABQ0LI30_MYCCL</name>
<organism evidence="8 9">
    <name type="scientific">Mycena chlorophos</name>
    <name type="common">Agaric fungus</name>
    <name type="synonym">Agaricus chlorophos</name>
    <dbReference type="NCBI Taxonomy" id="658473"/>
    <lineage>
        <taxon>Eukaryota</taxon>
        <taxon>Fungi</taxon>
        <taxon>Dikarya</taxon>
        <taxon>Basidiomycota</taxon>
        <taxon>Agaricomycotina</taxon>
        <taxon>Agaricomycetes</taxon>
        <taxon>Agaricomycetidae</taxon>
        <taxon>Agaricales</taxon>
        <taxon>Marasmiineae</taxon>
        <taxon>Mycenaceae</taxon>
        <taxon>Mycena</taxon>
    </lineage>
</organism>
<sequence>MSTNLKDLIGPAIVLGVLNHAYFHRFEPVSAGGPLVALAAQPLLLVAAIDPASLTPASVGLVTLAFLASLSFSIVAYRLSPWHPLAKVPGPLLPRITKWWGVWLTYSGKQHRVIKALHDHYGECVRTGPNEVSIIRLEAVKEVLGPNGLQKGQYYEPRVDPNLKIRNLLTSKGDEHTHRRRAWLRGMSPESLKEFEVLVAKRVEQLLTTLDGLALQGPVNIASWFGYFAFDFMGDMAFGGGFEMIRDGGDKQGYWSLLRRSNLIIAALSHVPWLSPTIYSLPFVAESSKKLRAFGSRIAANRIRDGPKLTKDLWYHLMDEDGHEKERPSMKNVVSEGILAIVAGSDTTSVALSSLFWCLLTHPDVYARVQAEVDAVYPDAERILDDCSKHSELVFLTACLNEALRLFPPLLTSGARQVPAGESRLIAGRWVIPERTQVYVPPYALQRSAEYFFPAPNAFDPDRWLRPADSPADSDSGTTTYIHTPAALIPFSYGPANCVGRPLAWREMLMVASALLKRYDMCFASAPGSTGAVKEGEKYPDLLEDAFITNVRGRLMVDIKLR</sequence>
<evidence type="ECO:0000256" key="6">
    <source>
        <dbReference type="ARBA" id="ARBA00023004"/>
    </source>
</evidence>
<comment type="cofactor">
    <cofactor evidence="1">
        <name>heme</name>
        <dbReference type="ChEBI" id="CHEBI:30413"/>
    </cofactor>
</comment>
<evidence type="ECO:0000313" key="8">
    <source>
        <dbReference type="EMBL" id="GAT50697.1"/>
    </source>
</evidence>
<dbReference type="PANTHER" id="PTHR24305">
    <property type="entry name" value="CYTOCHROME P450"/>
    <property type="match status" value="1"/>
</dbReference>
<accession>A0ABQ0LI30</accession>
<keyword evidence="6" id="KW-0408">Iron</keyword>
<dbReference type="Proteomes" id="UP000815677">
    <property type="component" value="Unassembled WGS sequence"/>
</dbReference>
<evidence type="ECO:0000256" key="4">
    <source>
        <dbReference type="ARBA" id="ARBA00022723"/>
    </source>
</evidence>
<evidence type="ECO:0000256" key="1">
    <source>
        <dbReference type="ARBA" id="ARBA00001971"/>
    </source>
</evidence>
<dbReference type="Gene3D" id="1.10.630.10">
    <property type="entry name" value="Cytochrome P450"/>
    <property type="match status" value="1"/>
</dbReference>
<dbReference type="InterPro" id="IPR001128">
    <property type="entry name" value="Cyt_P450"/>
</dbReference>
<gene>
    <name evidence="8" type="ORF">MCHLO_07906</name>
</gene>
<evidence type="ECO:0000313" key="9">
    <source>
        <dbReference type="Proteomes" id="UP000815677"/>
    </source>
</evidence>
<keyword evidence="5" id="KW-0560">Oxidoreductase</keyword>
<dbReference type="Pfam" id="PF00067">
    <property type="entry name" value="p450"/>
    <property type="match status" value="1"/>
</dbReference>
<evidence type="ECO:0000256" key="3">
    <source>
        <dbReference type="ARBA" id="ARBA00010617"/>
    </source>
</evidence>
<evidence type="ECO:0000256" key="5">
    <source>
        <dbReference type="ARBA" id="ARBA00023002"/>
    </source>
</evidence>
<keyword evidence="9" id="KW-1185">Reference proteome</keyword>
<evidence type="ECO:0000256" key="2">
    <source>
        <dbReference type="ARBA" id="ARBA00005179"/>
    </source>
</evidence>
<keyword evidence="4" id="KW-0479">Metal-binding</keyword>
<dbReference type="PANTHER" id="PTHR24305:SF187">
    <property type="entry name" value="P450, PUTATIVE (EUROFUNG)-RELATED"/>
    <property type="match status" value="1"/>
</dbReference>
<proteinExistence type="inferred from homology"/>
<evidence type="ECO:0000256" key="7">
    <source>
        <dbReference type="ARBA" id="ARBA00023033"/>
    </source>
</evidence>
<dbReference type="InterPro" id="IPR050121">
    <property type="entry name" value="Cytochrome_P450_monoxygenase"/>
</dbReference>
<dbReference type="EMBL" id="DF846591">
    <property type="protein sequence ID" value="GAT50697.1"/>
    <property type="molecule type" value="Genomic_DNA"/>
</dbReference>
<protein>
    <recommendedName>
        <fullName evidence="10">Cytochrome P450</fullName>
    </recommendedName>
</protein>
<dbReference type="PRINTS" id="PR00463">
    <property type="entry name" value="EP450I"/>
</dbReference>
<evidence type="ECO:0008006" key="10">
    <source>
        <dbReference type="Google" id="ProtNLM"/>
    </source>
</evidence>
<dbReference type="InterPro" id="IPR002401">
    <property type="entry name" value="Cyt_P450_E_grp-I"/>
</dbReference>